<comment type="caution">
    <text evidence="4">The sequence shown here is derived from an EMBL/GenBank/DDBJ whole genome shotgun (WGS) entry which is preliminary data.</text>
</comment>
<proteinExistence type="predicted"/>
<dbReference type="AlphaFoldDB" id="T1CKT7"/>
<evidence type="ECO:0000256" key="1">
    <source>
        <dbReference type="ARBA" id="ARBA00022679"/>
    </source>
</evidence>
<dbReference type="InterPro" id="IPR016181">
    <property type="entry name" value="Acyl_CoA_acyltransferase"/>
</dbReference>
<reference evidence="4" key="1">
    <citation type="submission" date="2013-08" db="EMBL/GenBank/DDBJ databases">
        <authorList>
            <person name="Mendez C."/>
            <person name="Richter M."/>
            <person name="Ferrer M."/>
            <person name="Sanchez J."/>
        </authorList>
    </citation>
    <scope>NUCLEOTIDE SEQUENCE</scope>
</reference>
<dbReference type="PANTHER" id="PTHR42919">
    <property type="entry name" value="N-ALPHA-ACETYLTRANSFERASE"/>
    <property type="match status" value="1"/>
</dbReference>
<keyword evidence="2" id="KW-0012">Acyltransferase</keyword>
<dbReference type="PANTHER" id="PTHR42919:SF8">
    <property type="entry name" value="N-ALPHA-ACETYLTRANSFERASE 50"/>
    <property type="match status" value="1"/>
</dbReference>
<evidence type="ECO:0000313" key="4">
    <source>
        <dbReference type="EMBL" id="EQD68274.1"/>
    </source>
</evidence>
<dbReference type="EMBL" id="AUZY01003570">
    <property type="protein sequence ID" value="EQD68274.1"/>
    <property type="molecule type" value="Genomic_DNA"/>
</dbReference>
<gene>
    <name evidence="4" type="ORF">B1B_05627</name>
</gene>
<feature type="non-terminal residue" evidence="4">
    <location>
        <position position="1"/>
    </location>
</feature>
<accession>T1CKT7</accession>
<dbReference type="InterPro" id="IPR000182">
    <property type="entry name" value="GNAT_dom"/>
</dbReference>
<dbReference type="SUPFAM" id="SSF55729">
    <property type="entry name" value="Acyl-CoA N-acyltransferases (Nat)"/>
    <property type="match status" value="1"/>
</dbReference>
<dbReference type="InterPro" id="IPR051556">
    <property type="entry name" value="N-term/lysine_N-AcTrnsfr"/>
</dbReference>
<name>T1CKT7_9ZZZZ</name>
<evidence type="ECO:0000259" key="3">
    <source>
        <dbReference type="PROSITE" id="PS51186"/>
    </source>
</evidence>
<dbReference type="GO" id="GO:0016747">
    <property type="term" value="F:acyltransferase activity, transferring groups other than amino-acyl groups"/>
    <property type="evidence" value="ECO:0007669"/>
    <property type="project" value="InterPro"/>
</dbReference>
<protein>
    <submittedName>
        <fullName evidence="4">GCN5-related N-acetyltransferase domain protein</fullName>
    </submittedName>
</protein>
<dbReference type="Gene3D" id="3.40.630.30">
    <property type="match status" value="1"/>
</dbReference>
<evidence type="ECO:0000256" key="2">
    <source>
        <dbReference type="ARBA" id="ARBA00023315"/>
    </source>
</evidence>
<dbReference type="CDD" id="cd04301">
    <property type="entry name" value="NAT_SF"/>
    <property type="match status" value="1"/>
</dbReference>
<dbReference type="PROSITE" id="PS51186">
    <property type="entry name" value="GNAT"/>
    <property type="match status" value="1"/>
</dbReference>
<dbReference type="Pfam" id="PF00583">
    <property type="entry name" value="Acetyltransf_1"/>
    <property type="match status" value="1"/>
</dbReference>
<feature type="domain" description="N-acetyltransferase" evidence="3">
    <location>
        <begin position="1"/>
        <end position="101"/>
    </location>
</feature>
<keyword evidence="1 4" id="KW-0808">Transferase</keyword>
<sequence>DRIIGYVCALPLDNKIADIESIAIDPRLHRSGVGTILFNRVESDLLRKGYQVIVLEVRENNTQAINFYKKHGFKATEFLQNYYKIPIDGTRDAYRMKKFLD</sequence>
<reference evidence="4" key="2">
    <citation type="journal article" date="2014" name="ISME J.">
        <title>Microbial stratification in low pH oxic and suboxic macroscopic growths along an acid mine drainage.</title>
        <authorList>
            <person name="Mendez-Garcia C."/>
            <person name="Mesa V."/>
            <person name="Sprenger R.R."/>
            <person name="Richter M."/>
            <person name="Diez M.S."/>
            <person name="Solano J."/>
            <person name="Bargiela R."/>
            <person name="Golyshina O.V."/>
            <person name="Manteca A."/>
            <person name="Ramos J.L."/>
            <person name="Gallego J.R."/>
            <person name="Llorente I."/>
            <person name="Martins Dos Santos V.A."/>
            <person name="Jensen O.N."/>
            <person name="Pelaez A.I."/>
            <person name="Sanchez J."/>
            <person name="Ferrer M."/>
        </authorList>
    </citation>
    <scope>NUCLEOTIDE SEQUENCE</scope>
</reference>
<organism evidence="4">
    <name type="scientific">mine drainage metagenome</name>
    <dbReference type="NCBI Taxonomy" id="410659"/>
    <lineage>
        <taxon>unclassified sequences</taxon>
        <taxon>metagenomes</taxon>
        <taxon>ecological metagenomes</taxon>
    </lineage>
</organism>